<dbReference type="EMBL" id="JAEPBH010000015">
    <property type="protein sequence ID" value="MBK4715131.1"/>
    <property type="molecule type" value="Genomic_DNA"/>
</dbReference>
<protein>
    <submittedName>
        <fullName evidence="1">DUF2461 domain-containing protein</fullName>
    </submittedName>
</protein>
<gene>
    <name evidence="1" type="ORF">JJB97_07265</name>
</gene>
<accession>A0A8K0V3U8</accession>
<dbReference type="InterPro" id="IPR012808">
    <property type="entry name" value="CHP02453"/>
</dbReference>
<keyword evidence="2" id="KW-1185">Reference proteome</keyword>
<reference evidence="1" key="1">
    <citation type="submission" date="2021-01" db="EMBL/GenBank/DDBJ databases">
        <title>Intestinitalea alba gen. nov., sp. nov., a novel genus of the family Enterobacteriaceae, isolated from the gut of the plastic-eating mealworm Tenebrio molitor L.</title>
        <authorList>
            <person name="Yang Y."/>
        </authorList>
    </citation>
    <scope>NUCLEOTIDE SEQUENCE</scope>
    <source>
        <strain evidence="1">BIT-L3</strain>
    </source>
</reference>
<dbReference type="Pfam" id="PF09365">
    <property type="entry name" value="DUF2461"/>
    <property type="match status" value="1"/>
</dbReference>
<proteinExistence type="predicted"/>
<evidence type="ECO:0000313" key="2">
    <source>
        <dbReference type="Proteomes" id="UP000659047"/>
    </source>
</evidence>
<dbReference type="Proteomes" id="UP000659047">
    <property type="component" value="Unassembled WGS sequence"/>
</dbReference>
<dbReference type="PANTHER" id="PTHR36452:SF1">
    <property type="entry name" value="DUF2461 DOMAIN-CONTAINING PROTEIN"/>
    <property type="match status" value="1"/>
</dbReference>
<evidence type="ECO:0000313" key="1">
    <source>
        <dbReference type="EMBL" id="MBK4715131.1"/>
    </source>
</evidence>
<dbReference type="NCBIfam" id="TIGR02453">
    <property type="entry name" value="TIGR02453 family protein"/>
    <property type="match status" value="1"/>
</dbReference>
<sequence>MTTFTGLTPDALDFLQLLSRNNSKEWFSANRETYDWGIVSPLRALVATLAPDMRLIDDRLEVRPAVGKTLSRIHRDTRFSHDKSPYRSNVWIYFKRPRKTLSDSPTFFFEISYGGWRYGMGYYSASHNTMARFRDYIADNPRSFLRTVADIRCGFALVGESYKRPRGQALPPELADWYNKKTFALIDERQDMASLYTAELADILRDGFRRLAPLYQVLTRLE</sequence>
<dbReference type="PANTHER" id="PTHR36452">
    <property type="entry name" value="CHROMOSOME 12, WHOLE GENOME SHOTGUN SEQUENCE"/>
    <property type="match status" value="1"/>
</dbReference>
<name>A0A8K0V3U8_9ENTR</name>
<dbReference type="RefSeq" id="WP_238713366.1">
    <property type="nucleotide sequence ID" value="NZ_JAEPBH010000015.1"/>
</dbReference>
<organism evidence="1 2">
    <name type="scientific">Tenebrionibacter intestinalis</name>
    <dbReference type="NCBI Taxonomy" id="2799638"/>
    <lineage>
        <taxon>Bacteria</taxon>
        <taxon>Pseudomonadati</taxon>
        <taxon>Pseudomonadota</taxon>
        <taxon>Gammaproteobacteria</taxon>
        <taxon>Enterobacterales</taxon>
        <taxon>Enterobacteriaceae</taxon>
        <taxon>Tenebrionibacter/Tenebrionicola group</taxon>
        <taxon>Tenebrionibacter</taxon>
    </lineage>
</organism>
<dbReference type="AlphaFoldDB" id="A0A8K0V3U8"/>
<dbReference type="PIRSF" id="PIRSF028451">
    <property type="entry name" value="UCP028451"/>
    <property type="match status" value="1"/>
</dbReference>
<dbReference type="InterPro" id="IPR015996">
    <property type="entry name" value="UCP028451"/>
</dbReference>
<comment type="caution">
    <text evidence="1">The sequence shown here is derived from an EMBL/GenBank/DDBJ whole genome shotgun (WGS) entry which is preliminary data.</text>
</comment>